<dbReference type="InterPro" id="IPR036388">
    <property type="entry name" value="WH-like_DNA-bd_sf"/>
</dbReference>
<dbReference type="InterPro" id="IPR011991">
    <property type="entry name" value="ArsR-like_HTH"/>
</dbReference>
<dbReference type="STRING" id="500610.SAMN02799615_01850"/>
<dbReference type="RefSeq" id="WP_026633155.1">
    <property type="nucleotide sequence ID" value="NZ_FONH01000004.1"/>
</dbReference>
<evidence type="ECO:0000259" key="1">
    <source>
        <dbReference type="Pfam" id="PF12802"/>
    </source>
</evidence>
<dbReference type="Pfam" id="PF12802">
    <property type="entry name" value="MarR_2"/>
    <property type="match status" value="1"/>
</dbReference>
<dbReference type="CDD" id="cd00090">
    <property type="entry name" value="HTH_ARSR"/>
    <property type="match status" value="1"/>
</dbReference>
<keyword evidence="3" id="KW-1185">Reference proteome</keyword>
<evidence type="ECO:0000313" key="2">
    <source>
        <dbReference type="EMBL" id="SFE85076.1"/>
    </source>
</evidence>
<dbReference type="SUPFAM" id="SSF46785">
    <property type="entry name" value="Winged helix' DNA-binding domain"/>
    <property type="match status" value="1"/>
</dbReference>
<proteinExistence type="predicted"/>
<dbReference type="Proteomes" id="UP000199477">
    <property type="component" value="Unassembled WGS sequence"/>
</dbReference>
<dbReference type="EMBL" id="FONH01000004">
    <property type="protein sequence ID" value="SFE85076.1"/>
    <property type="molecule type" value="Genomic_DNA"/>
</dbReference>
<feature type="domain" description="HTH marR-type" evidence="1">
    <location>
        <begin position="5"/>
        <end position="50"/>
    </location>
</feature>
<accession>A0A1I2DWY9</accession>
<organism evidence="2 3">
    <name type="scientific">Dyella marensis</name>
    <dbReference type="NCBI Taxonomy" id="500610"/>
    <lineage>
        <taxon>Bacteria</taxon>
        <taxon>Pseudomonadati</taxon>
        <taxon>Pseudomonadota</taxon>
        <taxon>Gammaproteobacteria</taxon>
        <taxon>Lysobacterales</taxon>
        <taxon>Rhodanobacteraceae</taxon>
        <taxon>Dyella</taxon>
    </lineage>
</organism>
<dbReference type="InterPro" id="IPR000835">
    <property type="entry name" value="HTH_MarR-typ"/>
</dbReference>
<reference evidence="3" key="1">
    <citation type="submission" date="2016-10" db="EMBL/GenBank/DDBJ databases">
        <authorList>
            <person name="Varghese N."/>
            <person name="Submissions S."/>
        </authorList>
    </citation>
    <scope>NUCLEOTIDE SEQUENCE [LARGE SCALE GENOMIC DNA]</scope>
    <source>
        <strain evidence="3">UNC178MFTsu3.1</strain>
    </source>
</reference>
<dbReference type="GO" id="GO:0003700">
    <property type="term" value="F:DNA-binding transcription factor activity"/>
    <property type="evidence" value="ECO:0007669"/>
    <property type="project" value="InterPro"/>
</dbReference>
<protein>
    <submittedName>
        <fullName evidence="2">Predicted transcriptional regulator, ArsR family</fullName>
    </submittedName>
</protein>
<dbReference type="Gene3D" id="1.10.10.10">
    <property type="entry name" value="Winged helix-like DNA-binding domain superfamily/Winged helix DNA-binding domain"/>
    <property type="match status" value="1"/>
</dbReference>
<dbReference type="InterPro" id="IPR036390">
    <property type="entry name" value="WH_DNA-bd_sf"/>
</dbReference>
<name>A0A1I2DWY9_9GAMM</name>
<sequence>MSTKTDILDLLQREALTVTQLGERLGVTRNAINVQLKQLEAGGLVRRQKNLERGGVGKPAAVFEAAPGAEDVGSAAYPVFLKALLTTVGDTCGKEALGDILEQTGRQLARAAGLSTPTDFESGLRAAMAAADALGASTEAIEQADGIMVRNYSCPIGSAVRQEPCGCRALAAFFSEATGKPVEERCLREGKLICQYLIQMKARKRR</sequence>
<evidence type="ECO:0000313" key="3">
    <source>
        <dbReference type="Proteomes" id="UP000199477"/>
    </source>
</evidence>
<dbReference type="AlphaFoldDB" id="A0A1I2DWY9"/>
<gene>
    <name evidence="2" type="ORF">SAMN02799615_01850</name>
</gene>